<organism evidence="1">
    <name type="scientific">Salmonella enterica</name>
    <name type="common">Salmonella choleraesuis</name>
    <dbReference type="NCBI Taxonomy" id="28901"/>
    <lineage>
        <taxon>Bacteria</taxon>
        <taxon>Pseudomonadati</taxon>
        <taxon>Pseudomonadota</taxon>
        <taxon>Gammaproteobacteria</taxon>
        <taxon>Enterobacterales</taxon>
        <taxon>Enterobacteriaceae</taxon>
        <taxon>Salmonella</taxon>
    </lineage>
</organism>
<proteinExistence type="predicted"/>
<dbReference type="EMBL" id="AAGGRK010000035">
    <property type="protein sequence ID" value="EBN7607732.1"/>
    <property type="molecule type" value="Genomic_DNA"/>
</dbReference>
<comment type="caution">
    <text evidence="1">The sequence shown here is derived from an EMBL/GenBank/DDBJ whole genome shotgun (WGS) entry which is preliminary data.</text>
</comment>
<protein>
    <submittedName>
        <fullName evidence="1">Uncharacterized protein</fullName>
    </submittedName>
</protein>
<name>A0A5T8SIB4_SALER</name>
<feature type="non-terminal residue" evidence="1">
    <location>
        <position position="1"/>
    </location>
</feature>
<dbReference type="AlphaFoldDB" id="A0A5T8SIB4"/>
<evidence type="ECO:0000313" key="1">
    <source>
        <dbReference type="EMBL" id="EBN7607732.1"/>
    </source>
</evidence>
<gene>
    <name evidence="1" type="ORF">D0C10_20875</name>
</gene>
<accession>A0A5T8SIB4</accession>
<sequence length="70" mass="7958">VKIKCDTAYVIIKINEKLFYVILMKINYPSRYPAILINDMTFASRHEQVAPPARQDGLFNTGSTSPMPLN</sequence>
<reference evidence="1" key="1">
    <citation type="submission" date="2018-08" db="EMBL/GenBank/DDBJ databases">
        <authorList>
            <consortium name="PulseNet: The National Subtyping Network for Foodborne Disease Surveillance"/>
            <person name="Tarr C.L."/>
            <person name="Trees E."/>
            <person name="Katz L.S."/>
            <person name="Carleton-Romer H.A."/>
            <person name="Stroika S."/>
            <person name="Kucerova Z."/>
            <person name="Roache K.F."/>
            <person name="Sabol A.L."/>
            <person name="Besser J."/>
            <person name="Gerner-Smidt P."/>
        </authorList>
    </citation>
    <scope>NUCLEOTIDE SEQUENCE</scope>
    <source>
        <strain evidence="1">PNUSAS050324</strain>
    </source>
</reference>